<dbReference type="Pfam" id="PF14559">
    <property type="entry name" value="TPR_19"/>
    <property type="match status" value="1"/>
</dbReference>
<dbReference type="PANTHER" id="PTHR45586">
    <property type="entry name" value="TPR REPEAT-CONTAINING PROTEIN PA4667"/>
    <property type="match status" value="1"/>
</dbReference>
<protein>
    <recommendedName>
        <fullName evidence="7">TPR repeat-containing protein</fullName>
    </recommendedName>
</protein>
<evidence type="ECO:0000256" key="2">
    <source>
        <dbReference type="ARBA" id="ARBA00022803"/>
    </source>
</evidence>
<keyword evidence="4" id="KW-1133">Transmembrane helix</keyword>
<dbReference type="Proteomes" id="UP000238924">
    <property type="component" value="Unassembled WGS sequence"/>
</dbReference>
<dbReference type="InterPro" id="IPR011990">
    <property type="entry name" value="TPR-like_helical_dom_sf"/>
</dbReference>
<keyword evidence="6" id="KW-1185">Reference proteome</keyword>
<keyword evidence="4" id="KW-0812">Transmembrane</keyword>
<evidence type="ECO:0000313" key="5">
    <source>
        <dbReference type="EMBL" id="PPS20704.1"/>
    </source>
</evidence>
<dbReference type="Pfam" id="PF13181">
    <property type="entry name" value="TPR_8"/>
    <property type="match status" value="1"/>
</dbReference>
<comment type="caution">
    <text evidence="5">The sequence shown here is derived from an EMBL/GenBank/DDBJ whole genome shotgun (WGS) entry which is preliminary data.</text>
</comment>
<dbReference type="PANTHER" id="PTHR45586:SF1">
    <property type="entry name" value="LIPOPOLYSACCHARIDE ASSEMBLY PROTEIN B"/>
    <property type="match status" value="1"/>
</dbReference>
<dbReference type="SMART" id="SM00028">
    <property type="entry name" value="TPR"/>
    <property type="match status" value="7"/>
</dbReference>
<proteinExistence type="predicted"/>
<keyword evidence="4" id="KW-0472">Membrane</keyword>
<dbReference type="Gene3D" id="1.25.40.10">
    <property type="entry name" value="Tetratricopeptide repeat domain"/>
    <property type="match status" value="3"/>
</dbReference>
<evidence type="ECO:0008006" key="7">
    <source>
        <dbReference type="Google" id="ProtNLM"/>
    </source>
</evidence>
<evidence type="ECO:0000256" key="1">
    <source>
        <dbReference type="ARBA" id="ARBA00022737"/>
    </source>
</evidence>
<dbReference type="PROSITE" id="PS50293">
    <property type="entry name" value="TPR_REGION"/>
    <property type="match status" value="1"/>
</dbReference>
<evidence type="ECO:0000256" key="4">
    <source>
        <dbReference type="SAM" id="Phobius"/>
    </source>
</evidence>
<dbReference type="SUPFAM" id="SSF48452">
    <property type="entry name" value="TPR-like"/>
    <property type="match status" value="2"/>
</dbReference>
<keyword evidence="2 3" id="KW-0802">TPR repeat</keyword>
<dbReference type="RefSeq" id="WP_013115164.1">
    <property type="nucleotide sequence ID" value="NZ_JAWLPZ010000004.1"/>
</dbReference>
<keyword evidence="1" id="KW-0677">Repeat</keyword>
<feature type="repeat" description="TPR" evidence="3">
    <location>
        <begin position="239"/>
        <end position="272"/>
    </location>
</feature>
<reference evidence="5 6" key="1">
    <citation type="submission" date="2014-04" db="EMBL/GenBank/DDBJ databases">
        <title>Whole genome sequence of 'Brachyspira hampsonii' D13-03603F2.</title>
        <authorList>
            <person name="Patterson A.H."/>
            <person name="Chaban B."/>
            <person name="Fernando C."/>
            <person name="Harding J.C."/>
            <person name="Hill J.E."/>
        </authorList>
    </citation>
    <scope>NUCLEOTIDE SEQUENCE [LARGE SCALE GENOMIC DNA]</scope>
    <source>
        <strain evidence="5 6">D13-03603F2</strain>
    </source>
</reference>
<name>A0ABX5B2N1_9SPIR</name>
<dbReference type="EMBL" id="JJMJ01000274">
    <property type="protein sequence ID" value="PPS20704.1"/>
    <property type="molecule type" value="Genomic_DNA"/>
</dbReference>
<accession>A0ABX5B2N1</accession>
<evidence type="ECO:0000313" key="6">
    <source>
        <dbReference type="Proteomes" id="UP000238924"/>
    </source>
</evidence>
<feature type="repeat" description="TPR" evidence="3">
    <location>
        <begin position="137"/>
        <end position="170"/>
    </location>
</feature>
<feature type="transmembrane region" description="Helical" evidence="4">
    <location>
        <begin position="6"/>
        <end position="25"/>
    </location>
</feature>
<dbReference type="InterPro" id="IPR019734">
    <property type="entry name" value="TPR_rpt"/>
</dbReference>
<sequence>MNYSIYILVFICVFVTLLLILKRFFFGSKKNKSSDIDKVNSFISEGKNDMALLKLKDILAKDKSGTKRAKIHAMIGDCYANMEEYSFAIVEYRHAIDDGYNTPETILSLARALDKIDRKEEALAQYLTLLKENDYKLIVDIEIGTIYYKNRQYDTAIKYFSDAIDIQPNNSEALKYKAFCFVNMGNYNEAISIMSNVYKKMPDDPILNYNLGRAYKGRDDYKTAIRYYSVSYKDKEYAVKSLYEMGLCYIKLENIESAIKTLEKAINYESYDKDLNLAILYTLSECYDIVGNINKSMEILEGIIVIDPNYRDANEKLNNYKDSRYSENIKKFFKLEGEDFINTALKITASIGLIPYTLKTTDKKYLIIFAKENSSPHSPKKIIYFRTSYSPIFNDELVHLYEYAVNANISNAVLITCAMVSPDAIRYAAMSRIDIVGIKRLENLLEKAVLTNLPVGVTRTEEKLNWVL</sequence>
<dbReference type="PROSITE" id="PS50005">
    <property type="entry name" value="TPR"/>
    <property type="match status" value="2"/>
</dbReference>
<organism evidence="5 6">
    <name type="scientific">Brachyspira murdochii</name>
    <dbReference type="NCBI Taxonomy" id="84378"/>
    <lineage>
        <taxon>Bacteria</taxon>
        <taxon>Pseudomonadati</taxon>
        <taxon>Spirochaetota</taxon>
        <taxon>Spirochaetia</taxon>
        <taxon>Brachyspirales</taxon>
        <taxon>Brachyspiraceae</taxon>
        <taxon>Brachyspira</taxon>
    </lineage>
</organism>
<dbReference type="InterPro" id="IPR051012">
    <property type="entry name" value="CellSynth/LPSAsmb/PSIAsmb"/>
</dbReference>
<evidence type="ECO:0000256" key="3">
    <source>
        <dbReference type="PROSITE-ProRule" id="PRU00339"/>
    </source>
</evidence>
<gene>
    <name evidence="5" type="ORF">DJ52_15220</name>
</gene>